<dbReference type="PATRIC" id="fig|298794.3.peg.2524"/>
<reference evidence="2 3" key="1">
    <citation type="submission" date="2015-03" db="EMBL/GenBank/DDBJ databases">
        <title>Genome sequencing of Methylobacterium variabile DSM 16961.</title>
        <authorList>
            <person name="Chaudhry V."/>
            <person name="Patil P.B."/>
        </authorList>
    </citation>
    <scope>NUCLEOTIDE SEQUENCE [LARGE SCALE GENOMIC DNA]</scope>
    <source>
        <strain evidence="2 3">DSM 16961</strain>
    </source>
</reference>
<keyword evidence="1" id="KW-1133">Transmembrane helix</keyword>
<dbReference type="EMBL" id="LABY01000184">
    <property type="protein sequence ID" value="KMO31944.1"/>
    <property type="molecule type" value="Genomic_DNA"/>
</dbReference>
<feature type="transmembrane region" description="Helical" evidence="1">
    <location>
        <begin position="15"/>
        <end position="34"/>
    </location>
</feature>
<dbReference type="OrthoDB" id="9786526at2"/>
<keyword evidence="1" id="KW-0472">Membrane</keyword>
<organism evidence="2 3">
    <name type="scientific">Methylobacterium variabile</name>
    <dbReference type="NCBI Taxonomy" id="298794"/>
    <lineage>
        <taxon>Bacteria</taxon>
        <taxon>Pseudomonadati</taxon>
        <taxon>Pseudomonadota</taxon>
        <taxon>Alphaproteobacteria</taxon>
        <taxon>Hyphomicrobiales</taxon>
        <taxon>Methylobacteriaceae</taxon>
        <taxon>Methylobacterium</taxon>
    </lineage>
</organism>
<evidence type="ECO:0000313" key="2">
    <source>
        <dbReference type="EMBL" id="KMO31944.1"/>
    </source>
</evidence>
<sequence>MALDRGDFLCLLPRWYADAGVISLCFASRVYLVVKVRAFGDWVSEASKAGRVAERFAGSLR</sequence>
<comment type="caution">
    <text evidence="2">The sequence shown here is derived from an EMBL/GenBank/DDBJ whole genome shotgun (WGS) entry which is preliminary data.</text>
</comment>
<gene>
    <name evidence="2" type="ORF">VQ02_24785</name>
</gene>
<evidence type="ECO:0000313" key="3">
    <source>
        <dbReference type="Proteomes" id="UP000035955"/>
    </source>
</evidence>
<keyword evidence="1" id="KW-0812">Transmembrane</keyword>
<dbReference type="AlphaFoldDB" id="A0A0J6SE51"/>
<protein>
    <submittedName>
        <fullName evidence="2">Uncharacterized protein</fullName>
    </submittedName>
</protein>
<dbReference type="Proteomes" id="UP000035955">
    <property type="component" value="Unassembled WGS sequence"/>
</dbReference>
<proteinExistence type="predicted"/>
<accession>A0A0J6SE51</accession>
<name>A0A0J6SE51_9HYPH</name>
<dbReference type="RefSeq" id="WP_048446898.1">
    <property type="nucleotide sequence ID" value="NZ_LABY01000184.1"/>
</dbReference>
<keyword evidence="3" id="KW-1185">Reference proteome</keyword>
<evidence type="ECO:0000256" key="1">
    <source>
        <dbReference type="SAM" id="Phobius"/>
    </source>
</evidence>